<keyword evidence="3" id="KW-1185">Reference proteome</keyword>
<dbReference type="AlphaFoldDB" id="A0A0C9X3X3"/>
<accession>A0A0C9X3X3</accession>
<feature type="non-terminal residue" evidence="2">
    <location>
        <position position="63"/>
    </location>
</feature>
<feature type="region of interest" description="Disordered" evidence="1">
    <location>
        <begin position="1"/>
        <end position="21"/>
    </location>
</feature>
<evidence type="ECO:0000256" key="1">
    <source>
        <dbReference type="SAM" id="MobiDB-lite"/>
    </source>
</evidence>
<name>A0A0C9X3X3_9AGAR</name>
<gene>
    <name evidence="2" type="ORF">K443DRAFT_686194</name>
</gene>
<evidence type="ECO:0000313" key="3">
    <source>
        <dbReference type="Proteomes" id="UP000054477"/>
    </source>
</evidence>
<reference evidence="3" key="2">
    <citation type="submission" date="2015-01" db="EMBL/GenBank/DDBJ databases">
        <title>Evolutionary Origins and Diversification of the Mycorrhizal Mutualists.</title>
        <authorList>
            <consortium name="DOE Joint Genome Institute"/>
            <consortium name="Mycorrhizal Genomics Consortium"/>
            <person name="Kohler A."/>
            <person name="Kuo A."/>
            <person name="Nagy L.G."/>
            <person name="Floudas D."/>
            <person name="Copeland A."/>
            <person name="Barry K.W."/>
            <person name="Cichocki N."/>
            <person name="Veneault-Fourrey C."/>
            <person name="LaButti K."/>
            <person name="Lindquist E.A."/>
            <person name="Lipzen A."/>
            <person name="Lundell T."/>
            <person name="Morin E."/>
            <person name="Murat C."/>
            <person name="Riley R."/>
            <person name="Ohm R."/>
            <person name="Sun H."/>
            <person name="Tunlid A."/>
            <person name="Henrissat B."/>
            <person name="Grigoriev I.V."/>
            <person name="Hibbett D.S."/>
            <person name="Martin F."/>
        </authorList>
    </citation>
    <scope>NUCLEOTIDE SEQUENCE [LARGE SCALE GENOMIC DNA]</scope>
    <source>
        <strain evidence="3">LaAM-08-1</strain>
    </source>
</reference>
<proteinExistence type="predicted"/>
<evidence type="ECO:0000313" key="2">
    <source>
        <dbReference type="EMBL" id="KIJ91247.1"/>
    </source>
</evidence>
<reference evidence="2 3" key="1">
    <citation type="submission" date="2014-04" db="EMBL/GenBank/DDBJ databases">
        <authorList>
            <consortium name="DOE Joint Genome Institute"/>
            <person name="Kuo A."/>
            <person name="Kohler A."/>
            <person name="Nagy L.G."/>
            <person name="Floudas D."/>
            <person name="Copeland A."/>
            <person name="Barry K.W."/>
            <person name="Cichocki N."/>
            <person name="Veneault-Fourrey C."/>
            <person name="LaButti K."/>
            <person name="Lindquist E.A."/>
            <person name="Lipzen A."/>
            <person name="Lundell T."/>
            <person name="Morin E."/>
            <person name="Murat C."/>
            <person name="Sun H."/>
            <person name="Tunlid A."/>
            <person name="Henrissat B."/>
            <person name="Grigoriev I.V."/>
            <person name="Hibbett D.S."/>
            <person name="Martin F."/>
            <person name="Nordberg H.P."/>
            <person name="Cantor M.N."/>
            <person name="Hua S.X."/>
        </authorList>
    </citation>
    <scope>NUCLEOTIDE SEQUENCE [LARGE SCALE GENOMIC DNA]</scope>
    <source>
        <strain evidence="2 3">LaAM-08-1</strain>
    </source>
</reference>
<sequence>MESLRLPPSPSKIKSKNSERIPHPYHRLQVHAPTIRLGGQHLMLSTTTLTSLHQGLWENASKM</sequence>
<dbReference type="HOGENOM" id="CLU_2892046_0_0_1"/>
<organism evidence="2 3">
    <name type="scientific">Laccaria amethystina LaAM-08-1</name>
    <dbReference type="NCBI Taxonomy" id="1095629"/>
    <lineage>
        <taxon>Eukaryota</taxon>
        <taxon>Fungi</taxon>
        <taxon>Dikarya</taxon>
        <taxon>Basidiomycota</taxon>
        <taxon>Agaricomycotina</taxon>
        <taxon>Agaricomycetes</taxon>
        <taxon>Agaricomycetidae</taxon>
        <taxon>Agaricales</taxon>
        <taxon>Agaricineae</taxon>
        <taxon>Hydnangiaceae</taxon>
        <taxon>Laccaria</taxon>
    </lineage>
</organism>
<protein>
    <submittedName>
        <fullName evidence="2">Uncharacterized protein</fullName>
    </submittedName>
</protein>
<dbReference type="Proteomes" id="UP000054477">
    <property type="component" value="Unassembled WGS sequence"/>
</dbReference>
<dbReference type="EMBL" id="KN839033">
    <property type="protein sequence ID" value="KIJ91247.1"/>
    <property type="molecule type" value="Genomic_DNA"/>
</dbReference>